<organism evidence="1 2">
    <name type="scientific">Pneumocystis oryctolagi</name>
    <dbReference type="NCBI Taxonomy" id="42067"/>
    <lineage>
        <taxon>Eukaryota</taxon>
        <taxon>Fungi</taxon>
        <taxon>Dikarya</taxon>
        <taxon>Ascomycota</taxon>
        <taxon>Taphrinomycotina</taxon>
        <taxon>Pneumocystomycetes</taxon>
        <taxon>Pneumocystaceae</taxon>
        <taxon>Pneumocystis</taxon>
    </lineage>
</organism>
<accession>A0ACB7CEX3</accession>
<name>A0ACB7CEX3_9ASCO</name>
<gene>
    <name evidence="1" type="ORF">PORY_001712</name>
</gene>
<proteinExistence type="predicted"/>
<keyword evidence="2" id="KW-1185">Reference proteome</keyword>
<dbReference type="EMBL" id="JABTEG010000005">
    <property type="protein sequence ID" value="KAG4305037.1"/>
    <property type="molecule type" value="Genomic_DNA"/>
</dbReference>
<comment type="caution">
    <text evidence="1">The sequence shown here is derived from an EMBL/GenBank/DDBJ whole genome shotgun (WGS) entry which is preliminary data.</text>
</comment>
<sequence length="230" mass="26950">MTEDENISNDLFIHMNIHETKIETIFGNITGEHGSNRRYFLQLSVRHLSSRYASGDTLEEPVYMTIYNDIKIIGTKLNYILWPRENCKVLNNWDLWGPLIFCLILSLCLSLTVPKKKSTTVFTEIFCIIWISELIITLNFKLLKIPISLFQSICFLGYSLFPFVIATVIDIFIHTIFIKFPLIIIAYAWSTYASLNVVTNFSLTKKRLLVIYPLFLYYFLISWIIFLQFI</sequence>
<evidence type="ECO:0000313" key="1">
    <source>
        <dbReference type="EMBL" id="KAG4305037.1"/>
    </source>
</evidence>
<dbReference type="Proteomes" id="UP000768646">
    <property type="component" value="Unassembled WGS sequence"/>
</dbReference>
<evidence type="ECO:0000313" key="2">
    <source>
        <dbReference type="Proteomes" id="UP000768646"/>
    </source>
</evidence>
<protein>
    <submittedName>
        <fullName evidence="1">Uncharacterized protein</fullName>
    </submittedName>
</protein>
<reference evidence="1 2" key="1">
    <citation type="journal article" date="2021" name="Commun. Biol.">
        <title>Genomic insights into the host specific adaptation of the Pneumocystis genus.</title>
        <authorList>
            <person name="Cisse O.H."/>
            <person name="Ma L."/>
            <person name="Dekker J.P."/>
            <person name="Khil P.P."/>
            <person name="Youn J.-H."/>
            <person name="Brenchley J.M."/>
            <person name="Blair R."/>
            <person name="Pahar B."/>
            <person name="Chabe M."/>
            <person name="Van Rompay K.K.A."/>
            <person name="Keesler R."/>
            <person name="Sukura A."/>
            <person name="Hirsch V."/>
            <person name="Kutty G."/>
            <person name="Liu Y."/>
            <person name="Peng L."/>
            <person name="Chen J."/>
            <person name="Song J."/>
            <person name="Weissenbacher-Lang C."/>
            <person name="Xu J."/>
            <person name="Upham N.S."/>
            <person name="Stajich J.E."/>
            <person name="Cuomo C.A."/>
            <person name="Cushion M.T."/>
            <person name="Kovacs J.A."/>
        </authorList>
    </citation>
    <scope>NUCLEOTIDE SEQUENCE [LARGE SCALE GENOMIC DNA]</scope>
    <source>
        <strain evidence="1 2">RABM</strain>
    </source>
</reference>